<gene>
    <name evidence="6" type="ORF">SMD27_01175</name>
</gene>
<comment type="similarity">
    <text evidence="1">Belongs to the thiolase-like superfamily. Chalcone/stilbene synthases family.</text>
</comment>
<dbReference type="Pfam" id="PF02797">
    <property type="entry name" value="Chal_sti_synt_C"/>
    <property type="match status" value="1"/>
</dbReference>
<dbReference type="PANTHER" id="PTHR11877:SF99">
    <property type="entry name" value="1,3,6,8-TETRAHYDROXYNAPHTHALENE SYNTHASE"/>
    <property type="match status" value="1"/>
</dbReference>
<dbReference type="InterPro" id="IPR012328">
    <property type="entry name" value="Chalcone/stilbene_synt_C"/>
</dbReference>
<dbReference type="PANTHER" id="PTHR11877">
    <property type="entry name" value="HYDROXYMETHYLGLUTARYL-COA SYNTHASE"/>
    <property type="match status" value="1"/>
</dbReference>
<dbReference type="Gene3D" id="3.40.47.10">
    <property type="match status" value="2"/>
</dbReference>
<evidence type="ECO:0000256" key="2">
    <source>
        <dbReference type="ARBA" id="ARBA00022679"/>
    </source>
</evidence>
<accession>A0ABU5E5M5</accession>
<evidence type="ECO:0000259" key="5">
    <source>
        <dbReference type="Pfam" id="PF02797"/>
    </source>
</evidence>
<keyword evidence="3" id="KW-0012">Acyltransferase</keyword>
<dbReference type="Proteomes" id="UP001279642">
    <property type="component" value="Unassembled WGS sequence"/>
</dbReference>
<keyword evidence="2" id="KW-0808">Transferase</keyword>
<protein>
    <submittedName>
        <fullName evidence="6">3-oxoacyl-[acyl-carrier-protein] synthase III C-terminal domain-containing protein</fullName>
    </submittedName>
</protein>
<name>A0ABU5E5M5_9PROT</name>
<dbReference type="InterPro" id="IPR001099">
    <property type="entry name" value="Chalcone/stilbene_synt_N"/>
</dbReference>
<evidence type="ECO:0000256" key="3">
    <source>
        <dbReference type="ARBA" id="ARBA00023315"/>
    </source>
</evidence>
<dbReference type="CDD" id="cd00831">
    <property type="entry name" value="CHS_like"/>
    <property type="match status" value="1"/>
</dbReference>
<dbReference type="PIRSF" id="PIRSF000451">
    <property type="entry name" value="PKS_III"/>
    <property type="match status" value="1"/>
</dbReference>
<keyword evidence="7" id="KW-1185">Reference proteome</keyword>
<dbReference type="InterPro" id="IPR016039">
    <property type="entry name" value="Thiolase-like"/>
</dbReference>
<dbReference type="RefSeq" id="WP_320506508.1">
    <property type="nucleotide sequence ID" value="NZ_JAXCLW010000001.1"/>
</dbReference>
<dbReference type="SUPFAM" id="SSF53901">
    <property type="entry name" value="Thiolase-like"/>
    <property type="match status" value="2"/>
</dbReference>
<comment type="caution">
    <text evidence="6">The sequence shown here is derived from an EMBL/GenBank/DDBJ whole genome shotgun (WGS) entry which is preliminary data.</text>
</comment>
<dbReference type="InterPro" id="IPR011141">
    <property type="entry name" value="Polyketide_synthase_type-III"/>
</dbReference>
<evidence type="ECO:0000259" key="4">
    <source>
        <dbReference type="Pfam" id="PF00195"/>
    </source>
</evidence>
<proteinExistence type="inferred from homology"/>
<feature type="domain" description="Chalcone/stilbene synthase C-terminal" evidence="5">
    <location>
        <begin position="220"/>
        <end position="323"/>
    </location>
</feature>
<reference evidence="6 7" key="1">
    <citation type="journal article" date="2016" name="Antonie Van Leeuwenhoek">
        <title>Dongia soli sp. nov., isolated from soil from Dokdo, Korea.</title>
        <authorList>
            <person name="Kim D.U."/>
            <person name="Lee H."/>
            <person name="Kim H."/>
            <person name="Kim S.G."/>
            <person name="Ka J.O."/>
        </authorList>
    </citation>
    <scope>NUCLEOTIDE SEQUENCE [LARGE SCALE GENOMIC DNA]</scope>
    <source>
        <strain evidence="6 7">D78</strain>
    </source>
</reference>
<dbReference type="Pfam" id="PF00195">
    <property type="entry name" value="Chal_sti_synt_N"/>
    <property type="match status" value="1"/>
</dbReference>
<sequence length="348" mass="37340">MDADPTILSIATSVPPHRLLQGDVEMMAPELFDQRRSNIERLMPVFQNAGISQRFSCVPLDWYREPHGWQERNQLYIDHAVDLLERAASEALMKAGRQAKDIAAIVVASTTGIATPSLDALILNRLNLPSHVQRLPIFGLGCGGGVVGLGHAATLARLQTEGDVLFLAVELCGLTFRQGDMSNSNIIAAALFGDGAAAMVLGRPGSRGPRLGPAGLHTWPDSLDVMGWNVCDDGLGVIFSRDIPTIVRQELAAAIAGFLAHHKLERSDLDGFICHPGGMKVLDALEDCLDLPRGNLAAAREILREYGNMSAVTVLFVLQRMLAGGLSGRYLMSALGPGFTAAFQLIEA</sequence>
<evidence type="ECO:0000313" key="7">
    <source>
        <dbReference type="Proteomes" id="UP001279642"/>
    </source>
</evidence>
<feature type="domain" description="Chalcone/stilbene synthase N-terminal" evidence="4">
    <location>
        <begin position="70"/>
        <end position="202"/>
    </location>
</feature>
<evidence type="ECO:0000256" key="1">
    <source>
        <dbReference type="ARBA" id="ARBA00005531"/>
    </source>
</evidence>
<organism evidence="6 7">
    <name type="scientific">Dongia soli</name>
    <dbReference type="NCBI Taxonomy" id="600628"/>
    <lineage>
        <taxon>Bacteria</taxon>
        <taxon>Pseudomonadati</taxon>
        <taxon>Pseudomonadota</taxon>
        <taxon>Alphaproteobacteria</taxon>
        <taxon>Rhodospirillales</taxon>
        <taxon>Dongiaceae</taxon>
        <taxon>Dongia</taxon>
    </lineage>
</organism>
<evidence type="ECO:0000313" key="6">
    <source>
        <dbReference type="EMBL" id="MDY0881444.1"/>
    </source>
</evidence>
<dbReference type="EMBL" id="JAXCLW010000001">
    <property type="protein sequence ID" value="MDY0881444.1"/>
    <property type="molecule type" value="Genomic_DNA"/>
</dbReference>